<name>A0A401U4P1_9BACT</name>
<dbReference type="AlphaFoldDB" id="A0A401U4P1"/>
<feature type="domain" description="Helix-turn-helix" evidence="1">
    <location>
        <begin position="33"/>
        <end position="84"/>
    </location>
</feature>
<dbReference type="EMBL" id="BHXQ01000001">
    <property type="protein sequence ID" value="GCC49839.1"/>
    <property type="molecule type" value="Genomic_DNA"/>
</dbReference>
<protein>
    <submittedName>
        <fullName evidence="2">DNA-binding protein</fullName>
    </submittedName>
</protein>
<evidence type="ECO:0000313" key="3">
    <source>
        <dbReference type="Proteomes" id="UP000288227"/>
    </source>
</evidence>
<dbReference type="InterPro" id="IPR041657">
    <property type="entry name" value="HTH_17"/>
</dbReference>
<evidence type="ECO:0000313" key="2">
    <source>
        <dbReference type="EMBL" id="GCC49839.1"/>
    </source>
</evidence>
<organism evidence="2 3">
    <name type="scientific">Chryseotalea sanaruensis</name>
    <dbReference type="NCBI Taxonomy" id="2482724"/>
    <lineage>
        <taxon>Bacteria</taxon>
        <taxon>Pseudomonadati</taxon>
        <taxon>Bacteroidota</taxon>
        <taxon>Cytophagia</taxon>
        <taxon>Cytophagales</taxon>
        <taxon>Chryseotaleaceae</taxon>
        <taxon>Chryseotalea</taxon>
    </lineage>
</organism>
<dbReference type="OrthoDB" id="961769at2"/>
<dbReference type="RefSeq" id="WP_127120508.1">
    <property type="nucleotide sequence ID" value="NZ_BHXQ01000001.1"/>
</dbReference>
<proteinExistence type="predicted"/>
<keyword evidence="2" id="KW-0238">DNA-binding</keyword>
<sequence length="89" mass="10619">MQVICLEEDAFYALVEQVVTRLKDKKGNSFDKWVSDEEAMRLLNIKSKTTMQKLRDEGKIRFTQPQKKIILYDRESLDLFLEQNARETY</sequence>
<dbReference type="GO" id="GO:0003677">
    <property type="term" value="F:DNA binding"/>
    <property type="evidence" value="ECO:0007669"/>
    <property type="project" value="UniProtKB-KW"/>
</dbReference>
<dbReference type="Proteomes" id="UP000288227">
    <property type="component" value="Unassembled WGS sequence"/>
</dbReference>
<accession>A0A401U4P1</accession>
<comment type="caution">
    <text evidence="2">The sequence shown here is derived from an EMBL/GenBank/DDBJ whole genome shotgun (WGS) entry which is preliminary data.</text>
</comment>
<gene>
    <name evidence="2" type="ORF">SanaruYs_00530</name>
</gene>
<reference evidence="2 3" key="1">
    <citation type="submission" date="2018-11" db="EMBL/GenBank/DDBJ databases">
        <title>Chryseotalea sanarue gen. nov., sp., nov., a member of the family Cytophagaceae, isolated from a brackish lake in Hamamatsu Japan.</title>
        <authorList>
            <person name="Maejima Y."/>
            <person name="Iino T."/>
            <person name="Muraguchi Y."/>
            <person name="Fukuda K."/>
            <person name="Ohkuma M."/>
            <person name="Moriuchi R."/>
            <person name="Dohra H."/>
            <person name="Kimbara K."/>
            <person name="Shintani M."/>
        </authorList>
    </citation>
    <scope>NUCLEOTIDE SEQUENCE [LARGE SCALE GENOMIC DNA]</scope>
    <source>
        <strain evidence="2 3">Ys</strain>
    </source>
</reference>
<dbReference type="Pfam" id="PF12728">
    <property type="entry name" value="HTH_17"/>
    <property type="match status" value="1"/>
</dbReference>
<keyword evidence="3" id="KW-1185">Reference proteome</keyword>
<evidence type="ECO:0000259" key="1">
    <source>
        <dbReference type="Pfam" id="PF12728"/>
    </source>
</evidence>